<dbReference type="RefSeq" id="WP_127200491.1">
    <property type="nucleotide sequence ID" value="NZ_RZNX01000009.1"/>
</dbReference>
<protein>
    <submittedName>
        <fullName evidence="3">Phosphatase PAP2 family protein</fullName>
    </submittedName>
</protein>
<dbReference type="OrthoDB" id="9775789at2"/>
<dbReference type="Proteomes" id="UP000272464">
    <property type="component" value="Unassembled WGS sequence"/>
</dbReference>
<dbReference type="InterPro" id="IPR026841">
    <property type="entry name" value="Aur1/Ipt1"/>
</dbReference>
<evidence type="ECO:0000256" key="1">
    <source>
        <dbReference type="SAM" id="Phobius"/>
    </source>
</evidence>
<evidence type="ECO:0000313" key="4">
    <source>
        <dbReference type="Proteomes" id="UP000272464"/>
    </source>
</evidence>
<dbReference type="Gene3D" id="1.20.144.10">
    <property type="entry name" value="Phosphatidic acid phosphatase type 2/haloperoxidase"/>
    <property type="match status" value="1"/>
</dbReference>
<keyword evidence="4" id="KW-1185">Reference proteome</keyword>
<keyword evidence="1" id="KW-0812">Transmembrane</keyword>
<keyword evidence="1" id="KW-0472">Membrane</keyword>
<feature type="transmembrane region" description="Helical" evidence="1">
    <location>
        <begin position="240"/>
        <end position="258"/>
    </location>
</feature>
<feature type="domain" description="Inositolphosphotransferase Aur1/Ipt1" evidence="2">
    <location>
        <begin position="89"/>
        <end position="252"/>
    </location>
</feature>
<dbReference type="GO" id="GO:0016020">
    <property type="term" value="C:membrane"/>
    <property type="evidence" value="ECO:0007669"/>
    <property type="project" value="UniProtKB-SubCell"/>
</dbReference>
<dbReference type="Pfam" id="PF14378">
    <property type="entry name" value="PAP2_3"/>
    <property type="match status" value="1"/>
</dbReference>
<keyword evidence="1" id="KW-1133">Transmembrane helix</keyword>
<evidence type="ECO:0000259" key="2">
    <source>
        <dbReference type="Pfam" id="PF14378"/>
    </source>
</evidence>
<proteinExistence type="predicted"/>
<dbReference type="SUPFAM" id="SSF48317">
    <property type="entry name" value="Acid phosphatase/Vanadium-dependent haloperoxidase"/>
    <property type="match status" value="1"/>
</dbReference>
<organism evidence="3 4">
    <name type="scientific">Paenibacillus zeisoli</name>
    <dbReference type="NCBI Taxonomy" id="2496267"/>
    <lineage>
        <taxon>Bacteria</taxon>
        <taxon>Bacillati</taxon>
        <taxon>Bacillota</taxon>
        <taxon>Bacilli</taxon>
        <taxon>Bacillales</taxon>
        <taxon>Paenibacillaceae</taxon>
        <taxon>Paenibacillus</taxon>
    </lineage>
</organism>
<dbReference type="InterPro" id="IPR036938">
    <property type="entry name" value="PAP2/HPO_sf"/>
</dbReference>
<dbReference type="EMBL" id="RZNX01000009">
    <property type="protein sequence ID" value="RUT28737.1"/>
    <property type="molecule type" value="Genomic_DNA"/>
</dbReference>
<comment type="caution">
    <text evidence="3">The sequence shown here is derived from an EMBL/GenBank/DDBJ whole genome shotgun (WGS) entry which is preliminary data.</text>
</comment>
<name>A0A3S1DVA5_9BACL</name>
<evidence type="ECO:0000313" key="3">
    <source>
        <dbReference type="EMBL" id="RUT28737.1"/>
    </source>
</evidence>
<feature type="transmembrane region" description="Helical" evidence="1">
    <location>
        <begin position="130"/>
        <end position="153"/>
    </location>
</feature>
<gene>
    <name evidence="3" type="ORF">EJP77_17235</name>
</gene>
<feature type="transmembrane region" description="Helical" evidence="1">
    <location>
        <begin position="214"/>
        <end position="234"/>
    </location>
</feature>
<feature type="transmembrane region" description="Helical" evidence="1">
    <location>
        <begin position="186"/>
        <end position="207"/>
    </location>
</feature>
<sequence length="275" mass="31007">MLYHSMTTVSLFTAGVAILLIWFGSAKNPFVAAYAFIRELIFSRKFLVLFALMVGVLLVNSFELKWEAELGTTTDFTPWFLAIEGHFVQYFQQFFHAHWITEVTAFFYVVVFQALLIASLGIYASGKNTVFVHAVCYTVIINYLVAIPFYLFFPISEVWSYAPSGAEFYMYEVFPNFDAAYRPLSGINNCFPSLHTSISVSMAILAVRSGNRRWAFAACVSAFIIVFAIFYMGIHWLTDMIGGLVLATIATTLAVRWAQRSAQPARLPLNMESSI</sequence>
<reference evidence="3 4" key="1">
    <citation type="submission" date="2018-12" db="EMBL/GenBank/DDBJ databases">
        <authorList>
            <person name="Sun L."/>
            <person name="Chen Z."/>
        </authorList>
    </citation>
    <scope>NUCLEOTIDE SEQUENCE [LARGE SCALE GENOMIC DNA]</scope>
    <source>
        <strain evidence="3 4">3-5-3</strain>
    </source>
</reference>
<feature type="transmembrane region" description="Helical" evidence="1">
    <location>
        <begin position="6"/>
        <end position="25"/>
    </location>
</feature>
<feature type="transmembrane region" description="Helical" evidence="1">
    <location>
        <begin position="46"/>
        <end position="62"/>
    </location>
</feature>
<accession>A0A3S1DVA5</accession>
<dbReference type="AlphaFoldDB" id="A0A3S1DVA5"/>
<feature type="transmembrane region" description="Helical" evidence="1">
    <location>
        <begin position="105"/>
        <end position="123"/>
    </location>
</feature>